<dbReference type="EMBL" id="BLAD01000046">
    <property type="protein sequence ID" value="GES00775.1"/>
    <property type="molecule type" value="Genomic_DNA"/>
</dbReference>
<protein>
    <submittedName>
        <fullName evidence="4">Glycosyl transferase</fullName>
    </submittedName>
</protein>
<evidence type="ECO:0000256" key="2">
    <source>
        <dbReference type="ARBA" id="ARBA00022679"/>
    </source>
</evidence>
<dbReference type="Gene3D" id="3.40.50.2000">
    <property type="entry name" value="Glycogen Phosphorylase B"/>
    <property type="match status" value="2"/>
</dbReference>
<proteinExistence type="predicted"/>
<evidence type="ECO:0000259" key="3">
    <source>
        <dbReference type="Pfam" id="PF13579"/>
    </source>
</evidence>
<dbReference type="CDD" id="cd03801">
    <property type="entry name" value="GT4_PimA-like"/>
    <property type="match status" value="1"/>
</dbReference>
<evidence type="ECO:0000313" key="4">
    <source>
        <dbReference type="EMBL" id="GES00775.1"/>
    </source>
</evidence>
<evidence type="ECO:0000256" key="1">
    <source>
        <dbReference type="ARBA" id="ARBA00022676"/>
    </source>
</evidence>
<comment type="caution">
    <text evidence="4">The sequence shown here is derived from an EMBL/GenBank/DDBJ whole genome shotgun (WGS) entry which is preliminary data.</text>
</comment>
<feature type="domain" description="Glycosyltransferase subfamily 4-like N-terminal" evidence="3">
    <location>
        <begin position="12"/>
        <end position="160"/>
    </location>
</feature>
<dbReference type="OrthoDB" id="3268555at2"/>
<name>A0A5M3VVF0_9ACTN</name>
<gene>
    <name evidence="4" type="ORF">Acor_28390</name>
</gene>
<organism evidence="4 5">
    <name type="scientific">Acrocarpospora corrugata</name>
    <dbReference type="NCBI Taxonomy" id="35763"/>
    <lineage>
        <taxon>Bacteria</taxon>
        <taxon>Bacillati</taxon>
        <taxon>Actinomycetota</taxon>
        <taxon>Actinomycetes</taxon>
        <taxon>Streptosporangiales</taxon>
        <taxon>Streptosporangiaceae</taxon>
        <taxon>Acrocarpospora</taxon>
    </lineage>
</organism>
<dbReference type="SUPFAM" id="SSF53756">
    <property type="entry name" value="UDP-Glycosyltransferase/glycogen phosphorylase"/>
    <property type="match status" value="1"/>
</dbReference>
<evidence type="ECO:0000313" key="5">
    <source>
        <dbReference type="Proteomes" id="UP000334990"/>
    </source>
</evidence>
<dbReference type="PANTHER" id="PTHR12526:SF636">
    <property type="entry name" value="BLL3647 PROTEIN"/>
    <property type="match status" value="1"/>
</dbReference>
<dbReference type="AlphaFoldDB" id="A0A5M3VVF0"/>
<dbReference type="RefSeq" id="WP_155337090.1">
    <property type="nucleotide sequence ID" value="NZ_BAAABN010000098.1"/>
</dbReference>
<accession>A0A5M3VVF0</accession>
<keyword evidence="1" id="KW-0328">Glycosyltransferase</keyword>
<keyword evidence="2 4" id="KW-0808">Transferase</keyword>
<dbReference type="PANTHER" id="PTHR12526">
    <property type="entry name" value="GLYCOSYLTRANSFERASE"/>
    <property type="match status" value="1"/>
</dbReference>
<dbReference type="Proteomes" id="UP000334990">
    <property type="component" value="Unassembled WGS sequence"/>
</dbReference>
<dbReference type="InterPro" id="IPR028098">
    <property type="entry name" value="Glyco_trans_4-like_N"/>
</dbReference>
<keyword evidence="5" id="KW-1185">Reference proteome</keyword>
<sequence length="352" mass="36090">MRIVLVLGTSSGGVARHVRTLAGGLTGAGHDVLVAGPPATQADFGFTGTGAAFAALSFSDRPHPLNDLRTVRELRRLTRDADVVHAHGLRAGALAALAGPPGLVVTLHNALTAGGAVGAVYGVLERVVARRADRVLAVSPDLGERMRELGARRVGAAVVPAPELGGGGRSPEEVRRELGEGAVVLTVARLAQQKGLEVLLSAAAGPYPEKVLFVVAGEGPLRAELEERIAAESLPVRLLGNRGDVGDLLRAAAVFVVPSRWEGQPLSVHEALRAGVPIVSTRVGGIPDMVGDAALLVPPGDGAAIRDAVGRILGEPGLAGKLRAAAAERGRNLPTEADAVQAVLRVYAGIRE</sequence>
<dbReference type="GO" id="GO:0016757">
    <property type="term" value="F:glycosyltransferase activity"/>
    <property type="evidence" value="ECO:0007669"/>
    <property type="project" value="UniProtKB-KW"/>
</dbReference>
<reference evidence="4 5" key="1">
    <citation type="submission" date="2019-10" db="EMBL/GenBank/DDBJ databases">
        <title>Whole genome shotgun sequence of Acrocarpospora corrugata NBRC 13972.</title>
        <authorList>
            <person name="Ichikawa N."/>
            <person name="Kimura A."/>
            <person name="Kitahashi Y."/>
            <person name="Komaki H."/>
            <person name="Oguchi A."/>
        </authorList>
    </citation>
    <scope>NUCLEOTIDE SEQUENCE [LARGE SCALE GENOMIC DNA]</scope>
    <source>
        <strain evidence="4 5">NBRC 13972</strain>
    </source>
</reference>
<dbReference type="Pfam" id="PF13579">
    <property type="entry name" value="Glyco_trans_4_4"/>
    <property type="match status" value="1"/>
</dbReference>
<dbReference type="Pfam" id="PF13692">
    <property type="entry name" value="Glyco_trans_1_4"/>
    <property type="match status" value="1"/>
</dbReference>